<dbReference type="PANTHER" id="PTHR21039:SF0">
    <property type="entry name" value="HISTIDINOL-PHOSPHATASE"/>
    <property type="match status" value="1"/>
</dbReference>
<evidence type="ECO:0000256" key="8">
    <source>
        <dbReference type="RuleBase" id="RU366003"/>
    </source>
</evidence>
<dbReference type="UniPathway" id="UPA00031">
    <property type="reaction ID" value="UER00013"/>
</dbReference>
<evidence type="ECO:0000313" key="11">
    <source>
        <dbReference type="Proteomes" id="UP000189911"/>
    </source>
</evidence>
<dbReference type="Gene3D" id="3.20.20.140">
    <property type="entry name" value="Metal-dependent hydrolases"/>
    <property type="match status" value="1"/>
</dbReference>
<comment type="pathway">
    <text evidence="1 8">Amino-acid biosynthesis; L-histidine biosynthesis; L-histidine from 5-phospho-alpha-D-ribose 1-diphosphate: step 8/9.</text>
</comment>
<sequence>MYSHHSHSLDYIAHGVDCLEDVIARANDMNFELFCLTEHMPRIDSQYLYPEEVSNQNGEDIETLQEQFRRFLVHASEIKARELPTKCIIGMEVEGCDSNHISYAKKLMEKNKHVLQFCVGSVHHVNGIPIDFDQAEWNRALEFVGNNLKTLIKDYFELQYKLIKEMKPLVVGHFDLFRLYCSKEVFIDIETGQRVDQKFKNAICAADISFADVWDDVRALAVRNLEAIASYGGLIEINTSGLRKKLRDPYPHRDFAKLAKTIIGTRFVLSDDAHGVSHVGVCYNKALEYIDKTIELDRLHFLKEEDGALKVGCIGIEDFKKAPFWKRYNEVLRKES</sequence>
<evidence type="ECO:0000256" key="3">
    <source>
        <dbReference type="ARBA" id="ARBA00013085"/>
    </source>
</evidence>
<dbReference type="FunFam" id="3.20.20.140:FF:000088">
    <property type="entry name" value="Histidinol-phosphatase"/>
    <property type="match status" value="1"/>
</dbReference>
<proteinExistence type="inferred from homology"/>
<keyword evidence="5 8" id="KW-0378">Hydrolase</keyword>
<evidence type="ECO:0000256" key="6">
    <source>
        <dbReference type="ARBA" id="ARBA00023102"/>
    </source>
</evidence>
<evidence type="ECO:0000256" key="1">
    <source>
        <dbReference type="ARBA" id="ARBA00004970"/>
    </source>
</evidence>
<comment type="similarity">
    <text evidence="2 8">Belongs to the PHP hydrolase family. HisK subfamily.</text>
</comment>
<dbReference type="EC" id="3.1.3.15" evidence="3 8"/>
<keyword evidence="6 8" id="KW-0368">Histidine biosynthesis</keyword>
<gene>
    <name evidence="10" type="ORF">LANO_0G15126G</name>
</gene>
<dbReference type="InterPro" id="IPR010140">
    <property type="entry name" value="Histidinol_P_phosphatase_HisJ"/>
</dbReference>
<evidence type="ECO:0000313" key="10">
    <source>
        <dbReference type="EMBL" id="SCV04955.1"/>
    </source>
</evidence>
<protein>
    <recommendedName>
        <fullName evidence="3 8">Histidinol-phosphatase</fullName>
        <shortName evidence="8">HolPase</shortName>
        <ecNumber evidence="3 8">3.1.3.15</ecNumber>
    </recommendedName>
</protein>
<evidence type="ECO:0000256" key="5">
    <source>
        <dbReference type="ARBA" id="ARBA00022801"/>
    </source>
</evidence>
<accession>A0A1G4KKF1</accession>
<dbReference type="SUPFAM" id="SSF89550">
    <property type="entry name" value="PHP domain-like"/>
    <property type="match status" value="1"/>
</dbReference>
<dbReference type="Proteomes" id="UP000189911">
    <property type="component" value="Chromosome G"/>
</dbReference>
<comment type="catalytic activity">
    <reaction evidence="7 8">
        <text>L-histidinol phosphate + H2O = L-histidinol + phosphate</text>
        <dbReference type="Rhea" id="RHEA:14465"/>
        <dbReference type="ChEBI" id="CHEBI:15377"/>
        <dbReference type="ChEBI" id="CHEBI:43474"/>
        <dbReference type="ChEBI" id="CHEBI:57699"/>
        <dbReference type="ChEBI" id="CHEBI:57980"/>
        <dbReference type="EC" id="3.1.3.15"/>
    </reaction>
</comment>
<dbReference type="Pfam" id="PF02811">
    <property type="entry name" value="PHP"/>
    <property type="match status" value="1"/>
</dbReference>
<dbReference type="GO" id="GO:0004401">
    <property type="term" value="F:histidinol-phosphatase activity"/>
    <property type="evidence" value="ECO:0007669"/>
    <property type="project" value="UniProtKB-UniRule"/>
</dbReference>
<evidence type="ECO:0000259" key="9">
    <source>
        <dbReference type="Pfam" id="PF02811"/>
    </source>
</evidence>
<evidence type="ECO:0000256" key="2">
    <source>
        <dbReference type="ARBA" id="ARBA00009152"/>
    </source>
</evidence>
<dbReference type="AlphaFoldDB" id="A0A1G4KKF1"/>
<feature type="domain" description="PHP" evidence="9">
    <location>
        <begin position="4"/>
        <end position="240"/>
    </location>
</feature>
<evidence type="ECO:0000256" key="7">
    <source>
        <dbReference type="ARBA" id="ARBA00049158"/>
    </source>
</evidence>
<keyword evidence="11" id="KW-1185">Reference proteome</keyword>
<dbReference type="InterPro" id="IPR004013">
    <property type="entry name" value="PHP_dom"/>
</dbReference>
<dbReference type="NCBIfam" id="TIGR01856">
    <property type="entry name" value="hisJ_fam"/>
    <property type="match status" value="1"/>
</dbReference>
<name>A0A1G4KKF1_9SACH</name>
<dbReference type="GO" id="GO:0005737">
    <property type="term" value="C:cytoplasm"/>
    <property type="evidence" value="ECO:0007669"/>
    <property type="project" value="TreeGrafter"/>
</dbReference>
<evidence type="ECO:0000256" key="4">
    <source>
        <dbReference type="ARBA" id="ARBA00022605"/>
    </source>
</evidence>
<dbReference type="PANTHER" id="PTHR21039">
    <property type="entry name" value="HISTIDINOL PHOSPHATASE-RELATED"/>
    <property type="match status" value="1"/>
</dbReference>
<keyword evidence="4 8" id="KW-0028">Amino-acid biosynthesis</keyword>
<dbReference type="OrthoDB" id="5957391at2759"/>
<dbReference type="InterPro" id="IPR016195">
    <property type="entry name" value="Pol/histidinol_Pase-like"/>
</dbReference>
<dbReference type="GO" id="GO:0000105">
    <property type="term" value="P:L-histidine biosynthetic process"/>
    <property type="evidence" value="ECO:0007669"/>
    <property type="project" value="UniProtKB-UniRule"/>
</dbReference>
<organism evidence="10 11">
    <name type="scientific">Lachancea nothofagi CBS 11611</name>
    <dbReference type="NCBI Taxonomy" id="1266666"/>
    <lineage>
        <taxon>Eukaryota</taxon>
        <taxon>Fungi</taxon>
        <taxon>Dikarya</taxon>
        <taxon>Ascomycota</taxon>
        <taxon>Saccharomycotina</taxon>
        <taxon>Saccharomycetes</taxon>
        <taxon>Saccharomycetales</taxon>
        <taxon>Saccharomycetaceae</taxon>
        <taxon>Lachancea</taxon>
    </lineage>
</organism>
<reference evidence="11" key="1">
    <citation type="submission" date="2016-03" db="EMBL/GenBank/DDBJ databases">
        <authorList>
            <person name="Devillers Hugo."/>
        </authorList>
    </citation>
    <scope>NUCLEOTIDE SEQUENCE [LARGE SCALE GENOMIC DNA]</scope>
</reference>
<dbReference type="EMBL" id="LT598453">
    <property type="protein sequence ID" value="SCV04955.1"/>
    <property type="molecule type" value="Genomic_DNA"/>
</dbReference>